<dbReference type="EMBL" id="HE650825">
    <property type="protein sequence ID" value="CCF58231.1"/>
    <property type="molecule type" value="Genomic_DNA"/>
</dbReference>
<keyword evidence="5 9" id="KW-0812">Transmembrane</keyword>
<keyword evidence="3" id="KW-0813">Transport</keyword>
<feature type="compositionally biased region" description="Acidic residues" evidence="8">
    <location>
        <begin position="443"/>
        <end position="459"/>
    </location>
</feature>
<name>H2AV31_KAZAF</name>
<proteinExistence type="inferred from homology"/>
<gene>
    <name evidence="10" type="primary">KAFR0E00770</name>
    <name evidence="10" type="ORF">KAFR_0E00770</name>
</gene>
<feature type="transmembrane region" description="Helical" evidence="9">
    <location>
        <begin position="183"/>
        <end position="203"/>
    </location>
</feature>
<dbReference type="Pfam" id="PF03595">
    <property type="entry name" value="SLAC1"/>
    <property type="match status" value="1"/>
</dbReference>
<dbReference type="InterPro" id="IPR038665">
    <property type="entry name" value="Voltage-dep_anion_channel_sf"/>
</dbReference>
<evidence type="ECO:0000256" key="7">
    <source>
        <dbReference type="ARBA" id="ARBA00023136"/>
    </source>
</evidence>
<feature type="transmembrane region" description="Helical" evidence="9">
    <location>
        <begin position="255"/>
        <end position="276"/>
    </location>
</feature>
<feature type="transmembrane region" description="Helical" evidence="9">
    <location>
        <begin position="122"/>
        <end position="149"/>
    </location>
</feature>
<dbReference type="KEGG" id="kaf:KAFR_0E00770"/>
<comment type="subcellular location">
    <subcellularLocation>
        <location evidence="1">Cell membrane</location>
        <topology evidence="1">Multi-pass membrane protein</topology>
    </subcellularLocation>
</comment>
<dbReference type="GeneID" id="13882731"/>
<dbReference type="AlphaFoldDB" id="H2AV31"/>
<feature type="transmembrane region" description="Helical" evidence="9">
    <location>
        <begin position="44"/>
        <end position="69"/>
    </location>
</feature>
<dbReference type="STRING" id="1071382.H2AV31"/>
<evidence type="ECO:0000256" key="3">
    <source>
        <dbReference type="ARBA" id="ARBA00022448"/>
    </source>
</evidence>
<organism evidence="10 11">
    <name type="scientific">Kazachstania africana (strain ATCC 22294 / BCRC 22015 / CBS 2517 / CECT 1963 / NBRC 1671 / NRRL Y-8276)</name>
    <name type="common">Yeast</name>
    <name type="synonym">Kluyveromyces africanus</name>
    <dbReference type="NCBI Taxonomy" id="1071382"/>
    <lineage>
        <taxon>Eukaryota</taxon>
        <taxon>Fungi</taxon>
        <taxon>Dikarya</taxon>
        <taxon>Ascomycota</taxon>
        <taxon>Saccharomycotina</taxon>
        <taxon>Saccharomycetes</taxon>
        <taxon>Saccharomycetales</taxon>
        <taxon>Saccharomycetaceae</taxon>
        <taxon>Kazachstania</taxon>
    </lineage>
</organism>
<keyword evidence="7 9" id="KW-0472">Membrane</keyword>
<feature type="transmembrane region" description="Helical" evidence="9">
    <location>
        <begin position="321"/>
        <end position="337"/>
    </location>
</feature>
<dbReference type="Gene3D" id="1.50.10.150">
    <property type="entry name" value="Voltage-dependent anion channel"/>
    <property type="match status" value="1"/>
</dbReference>
<dbReference type="InterPro" id="IPR004695">
    <property type="entry name" value="SLAC1/Mae1/Ssu1/TehA"/>
</dbReference>
<evidence type="ECO:0000256" key="1">
    <source>
        <dbReference type="ARBA" id="ARBA00004651"/>
    </source>
</evidence>
<keyword evidence="6 9" id="KW-1133">Transmembrane helix</keyword>
<feature type="transmembrane region" description="Helical" evidence="9">
    <location>
        <begin position="297"/>
        <end position="315"/>
    </location>
</feature>
<reference evidence="10 11" key="1">
    <citation type="journal article" date="2011" name="Proc. Natl. Acad. Sci. U.S.A.">
        <title>Evolutionary erosion of yeast sex chromosomes by mating-type switching accidents.</title>
        <authorList>
            <person name="Gordon J.L."/>
            <person name="Armisen D."/>
            <person name="Proux-Wera E."/>
            <person name="Oheigeartaigh S.S."/>
            <person name="Byrne K.P."/>
            <person name="Wolfe K.H."/>
        </authorList>
    </citation>
    <scope>NUCLEOTIDE SEQUENCE [LARGE SCALE GENOMIC DNA]</scope>
    <source>
        <strain evidence="11">ATCC 22294 / BCRC 22015 / CBS 2517 / CECT 1963 / NBRC 1671 / NRRL Y-8276</strain>
    </source>
</reference>
<evidence type="ECO:0000256" key="8">
    <source>
        <dbReference type="SAM" id="MobiDB-lite"/>
    </source>
</evidence>
<accession>H2AV31</accession>
<dbReference type="InParanoid" id="H2AV31"/>
<keyword evidence="4" id="KW-1003">Cell membrane</keyword>
<evidence type="ECO:0000256" key="6">
    <source>
        <dbReference type="ARBA" id="ARBA00022989"/>
    </source>
</evidence>
<dbReference type="GO" id="GO:0005886">
    <property type="term" value="C:plasma membrane"/>
    <property type="evidence" value="ECO:0007669"/>
    <property type="project" value="UniProtKB-SubCell"/>
</dbReference>
<dbReference type="HOGENOM" id="CLU_030057_6_2_1"/>
<protein>
    <recommendedName>
        <fullName evidence="12">Sulfite efflux pump SSU1</fullName>
    </recommendedName>
</protein>
<dbReference type="Proteomes" id="UP000005220">
    <property type="component" value="Chromosome 5"/>
</dbReference>
<keyword evidence="11" id="KW-1185">Reference proteome</keyword>
<evidence type="ECO:0008006" key="12">
    <source>
        <dbReference type="Google" id="ProtNLM"/>
    </source>
</evidence>
<evidence type="ECO:0000313" key="10">
    <source>
        <dbReference type="EMBL" id="CCF58231.1"/>
    </source>
</evidence>
<dbReference type="GO" id="GO:0000319">
    <property type="term" value="F:sulfite transmembrane transporter activity"/>
    <property type="evidence" value="ECO:0007669"/>
    <property type="project" value="EnsemblFungi"/>
</dbReference>
<evidence type="ECO:0000256" key="9">
    <source>
        <dbReference type="SAM" id="Phobius"/>
    </source>
</evidence>
<evidence type="ECO:0000256" key="2">
    <source>
        <dbReference type="ARBA" id="ARBA00008566"/>
    </source>
</evidence>
<dbReference type="CDD" id="cd09318">
    <property type="entry name" value="TDT_SSU1"/>
    <property type="match status" value="1"/>
</dbReference>
<dbReference type="OrthoDB" id="1099at2759"/>
<comment type="similarity">
    <text evidence="2">Belongs to the tellurite-resistance/dicarboxylate transporter (TDT) family.</text>
</comment>
<dbReference type="PANTHER" id="PTHR31686">
    <property type="match status" value="1"/>
</dbReference>
<dbReference type="eggNOG" id="ENOG502QT02">
    <property type="taxonomic scope" value="Eukaryota"/>
</dbReference>
<feature type="region of interest" description="Disordered" evidence="8">
    <location>
        <begin position="439"/>
        <end position="459"/>
    </location>
</feature>
<feature type="transmembrane region" description="Helical" evidence="9">
    <location>
        <begin position="358"/>
        <end position="377"/>
    </location>
</feature>
<evidence type="ECO:0000313" key="11">
    <source>
        <dbReference type="Proteomes" id="UP000005220"/>
    </source>
</evidence>
<evidence type="ECO:0000256" key="5">
    <source>
        <dbReference type="ARBA" id="ARBA00022692"/>
    </source>
</evidence>
<feature type="transmembrane region" description="Helical" evidence="9">
    <location>
        <begin position="14"/>
        <end position="32"/>
    </location>
</feature>
<dbReference type="FunCoup" id="H2AV31">
    <property type="interactions" value="74"/>
</dbReference>
<feature type="transmembrane region" description="Helical" evidence="9">
    <location>
        <begin position="89"/>
        <end position="110"/>
    </location>
</feature>
<dbReference type="InterPro" id="IPR051629">
    <property type="entry name" value="Sulfite_efflux_TDT"/>
</dbReference>
<feature type="transmembrane region" description="Helical" evidence="9">
    <location>
        <begin position="389"/>
        <end position="416"/>
    </location>
</feature>
<evidence type="ECO:0000256" key="4">
    <source>
        <dbReference type="ARBA" id="ARBA00022475"/>
    </source>
</evidence>
<dbReference type="RefSeq" id="XP_003957366.1">
    <property type="nucleotide sequence ID" value="XM_003957317.1"/>
</dbReference>
<feature type="transmembrane region" description="Helical" evidence="9">
    <location>
        <begin position="215"/>
        <end position="243"/>
    </location>
</feature>
<dbReference type="PANTHER" id="PTHR31686:SF1">
    <property type="entry name" value="SULFITE EFFLUX PUMP SSU1"/>
    <property type="match status" value="1"/>
</dbReference>
<sequence>MKELLDLVWHFEPFSFVMVMATGISSDILYSFPYPARWLKICSYIMFAVACIIFLYLQIFAILHMIFYVKKNSFVKYYNHYFRNINHNVFWGTYPMGIVTLLNFMTNLSQIDSISHDNARRLLIFIYIGWWYDVLVSLLCAWGISFLIWQKFYSVEYERDANHQDDLYFTKNIEMAAKNLKTILLLAIVPLVVVASCSANFVMTDLFTKTFNRNIQLLTLMVTALIWFHALIFVFILITILFWNFYVNKIPPMSQVFSIFLVLGPLGQGSFGILLLTNDVKKYVSLYYPPAQDNFEYTVLLITIPWCIKIIGLFLSLALLASGYFYSIISVLALLTYHRHSDLTDPNKPKRLYHFNKGFWAVTFPTGTMSLGSLEVYKQFNPLVPMGAFRVIAVIYACVCIFWTLLCLIGTAYLYYCGIKNWLQRRNPDEDSMDITMASKITDDDDPDIENNIGDDDLA</sequence>